<proteinExistence type="predicted"/>
<name>A0A2U3LAB9_9BACT</name>
<accession>A0A2U3LAB9</accession>
<evidence type="ECO:0000313" key="1">
    <source>
        <dbReference type="EMBL" id="SPF48895.1"/>
    </source>
</evidence>
<protein>
    <submittedName>
        <fullName evidence="1">Uncharacterized protein</fullName>
    </submittedName>
</protein>
<gene>
    <name evidence="1" type="ORF">SBA1_90031</name>
</gene>
<dbReference type="Proteomes" id="UP000238701">
    <property type="component" value="Unassembled WGS sequence"/>
</dbReference>
<sequence>MARVRLAVLGGADECVRPYMARGNRRLPQGLKPASWLALGGTAEAVPFPKPFMRQPLDLVPARDAQIKVTHRVLPD</sequence>
<evidence type="ECO:0000313" key="2">
    <source>
        <dbReference type="Proteomes" id="UP000238701"/>
    </source>
</evidence>
<organism evidence="1 2">
    <name type="scientific">Candidatus Sulfotelmatobacter kueseliae</name>
    <dbReference type="NCBI Taxonomy" id="2042962"/>
    <lineage>
        <taxon>Bacteria</taxon>
        <taxon>Pseudomonadati</taxon>
        <taxon>Acidobacteriota</taxon>
        <taxon>Terriglobia</taxon>
        <taxon>Terriglobales</taxon>
        <taxon>Candidatus Korobacteraceae</taxon>
        <taxon>Candidatus Sulfotelmatobacter</taxon>
    </lineage>
</organism>
<reference evidence="2" key="1">
    <citation type="submission" date="2018-02" db="EMBL/GenBank/DDBJ databases">
        <authorList>
            <person name="Hausmann B."/>
        </authorList>
    </citation>
    <scope>NUCLEOTIDE SEQUENCE [LARGE SCALE GENOMIC DNA]</scope>
    <source>
        <strain evidence="2">Peat soil MAG SbA1</strain>
    </source>
</reference>
<dbReference type="AlphaFoldDB" id="A0A2U3LAB9"/>
<dbReference type="EMBL" id="OMOD01000188">
    <property type="protein sequence ID" value="SPF48895.1"/>
    <property type="molecule type" value="Genomic_DNA"/>
</dbReference>